<evidence type="ECO:0000313" key="3">
    <source>
        <dbReference type="Proteomes" id="UP000179807"/>
    </source>
</evidence>
<keyword evidence="1" id="KW-0472">Membrane</keyword>
<feature type="transmembrane region" description="Helical" evidence="1">
    <location>
        <begin position="375"/>
        <end position="396"/>
    </location>
</feature>
<comment type="caution">
    <text evidence="2">The sequence shown here is derived from an EMBL/GenBank/DDBJ whole genome shotgun (WGS) entry which is preliminary data.</text>
</comment>
<dbReference type="VEuPathDB" id="TrichDB:TRFO_19412"/>
<keyword evidence="1" id="KW-0812">Transmembrane</keyword>
<keyword evidence="1" id="KW-1133">Transmembrane helix</keyword>
<feature type="transmembrane region" description="Helical" evidence="1">
    <location>
        <begin position="261"/>
        <end position="279"/>
    </location>
</feature>
<dbReference type="RefSeq" id="XP_068364160.1">
    <property type="nucleotide sequence ID" value="XM_068500778.1"/>
</dbReference>
<dbReference type="OrthoDB" id="10600583at2759"/>
<accession>A0A1J4KJA8</accession>
<feature type="transmembrane region" description="Helical" evidence="1">
    <location>
        <begin position="307"/>
        <end position="331"/>
    </location>
</feature>
<feature type="transmembrane region" description="Helical" evidence="1">
    <location>
        <begin position="429"/>
        <end position="449"/>
    </location>
</feature>
<sequence length="659" mass="76170">MKPDFSLILPISSIFLGYQTTLAVTRFQFHFIELLGASFPVGFVLNSYLALILNPFLKCTKLHFYIQVCFSFVVGLILFILNHFYLAPKRKIKLPSFPTLCWLSICISFCIFISYLAYMKEPGKLILAGENDLYLEFAYISSFSNGINYDQGLKHVFLPTVAGNQGFSEYLPTIYLSLLQKFYSKNLNNVFFSETFNKNEFQNAEKPSNSYQHQKRYSTAENDGKGLQFSVFITTSLFFTSIVFLQFSYTFRLSQNEFSSSLSIPVIFLCGGFGFLHFLNSKDRRDPNVDYVFNLGSNKFNMWGHPILHCILTSRVVLYTMSLSILTFLFLEIDYNIFAFLLVFFVCHAKPQTCLALSLVFLFYKAKKMLLRGILVIPLLYYVIFHFFHLSIHFFYNENISINRNMIKNAIESVVNNSLMFYSEYNNTMFPFLTYPFAIFGLLFATLVFSTKFTGKLIASLFTFYLLTFIGLQENIRFNFFAILSVIVPIFSAISFAGMMHFTNKWSNSPDIVGSLKSLMFFIMVFMCLSSIAGIYSRINQKFVAWDKNDITIADWILNNVPRHKVFASQVPGNWIPSTILAGRAGFFGYNQWMQSTKFDNGNRESAQKWCMQTGNPIEGVDYYAILKGSSWLKNIQKNFNTSYEIVYENDKYYLLIEK</sequence>
<organism evidence="2 3">
    <name type="scientific">Tritrichomonas foetus</name>
    <dbReference type="NCBI Taxonomy" id="1144522"/>
    <lineage>
        <taxon>Eukaryota</taxon>
        <taxon>Metamonada</taxon>
        <taxon>Parabasalia</taxon>
        <taxon>Tritrichomonadida</taxon>
        <taxon>Tritrichomonadidae</taxon>
        <taxon>Tritrichomonas</taxon>
    </lineage>
</organism>
<dbReference type="Proteomes" id="UP000179807">
    <property type="component" value="Unassembled WGS sequence"/>
</dbReference>
<feature type="transmembrane region" description="Helical" evidence="1">
    <location>
        <begin position="226"/>
        <end position="249"/>
    </location>
</feature>
<proteinExistence type="predicted"/>
<feature type="transmembrane region" description="Helical" evidence="1">
    <location>
        <begin position="478"/>
        <end position="498"/>
    </location>
</feature>
<evidence type="ECO:0000313" key="2">
    <source>
        <dbReference type="EMBL" id="OHT11024.1"/>
    </source>
</evidence>
<feature type="transmembrane region" description="Helical" evidence="1">
    <location>
        <begin position="64"/>
        <end position="85"/>
    </location>
</feature>
<feature type="transmembrane region" description="Helical" evidence="1">
    <location>
        <begin position="519"/>
        <end position="539"/>
    </location>
</feature>
<feature type="transmembrane region" description="Helical" evidence="1">
    <location>
        <begin position="337"/>
        <end position="363"/>
    </location>
</feature>
<feature type="transmembrane region" description="Helical" evidence="1">
    <location>
        <begin position="97"/>
        <end position="118"/>
    </location>
</feature>
<evidence type="ECO:0000256" key="1">
    <source>
        <dbReference type="SAM" id="Phobius"/>
    </source>
</evidence>
<feature type="transmembrane region" description="Helical" evidence="1">
    <location>
        <begin position="39"/>
        <end position="57"/>
    </location>
</feature>
<dbReference type="GeneID" id="94835482"/>
<reference evidence="2" key="1">
    <citation type="submission" date="2016-10" db="EMBL/GenBank/DDBJ databases">
        <authorList>
            <person name="Benchimol M."/>
            <person name="Almeida L.G."/>
            <person name="Vasconcelos A.T."/>
            <person name="Perreira-Neves A."/>
            <person name="Rosa I.A."/>
            <person name="Tasca T."/>
            <person name="Bogo M.R."/>
            <person name="de Souza W."/>
        </authorList>
    </citation>
    <scope>NUCLEOTIDE SEQUENCE [LARGE SCALE GENOMIC DNA]</scope>
    <source>
        <strain evidence="2">K</strain>
    </source>
</reference>
<keyword evidence="3" id="KW-1185">Reference proteome</keyword>
<protein>
    <submittedName>
        <fullName evidence="2">Uncharacterized protein</fullName>
    </submittedName>
</protein>
<dbReference type="EMBL" id="MLAK01000595">
    <property type="protein sequence ID" value="OHT11024.1"/>
    <property type="molecule type" value="Genomic_DNA"/>
</dbReference>
<name>A0A1J4KJA8_9EUKA</name>
<gene>
    <name evidence="2" type="ORF">TRFO_19412</name>
</gene>
<dbReference type="AlphaFoldDB" id="A0A1J4KJA8"/>